<name>A0A077DAP7_9BURK</name>
<accession>A0A077DAP7</accession>
<protein>
    <recommendedName>
        <fullName evidence="1">Probable queuosine precursor transporter</fullName>
        <shortName evidence="1">Q precursor transporter</shortName>
    </recommendedName>
</protein>
<feature type="transmembrane region" description="Helical" evidence="1">
    <location>
        <begin position="73"/>
        <end position="93"/>
    </location>
</feature>
<dbReference type="HOGENOM" id="CLU_090905_0_0_4"/>
<keyword evidence="1" id="KW-0813">Transport</keyword>
<keyword evidence="1" id="KW-0997">Cell inner membrane</keyword>
<evidence type="ECO:0000313" key="2">
    <source>
        <dbReference type="EMBL" id="AIL31970.1"/>
    </source>
</evidence>
<keyword evidence="1" id="KW-1003">Cell membrane</keyword>
<feature type="transmembrane region" description="Helical" evidence="1">
    <location>
        <begin position="45"/>
        <end position="66"/>
    </location>
</feature>
<dbReference type="AlphaFoldDB" id="A0A077DAP7"/>
<keyword evidence="1" id="KW-0812">Transmembrane</keyword>
<proteinExistence type="inferred from homology"/>
<comment type="function">
    <text evidence="1">Involved in the import of queuosine (Q) precursors, required for Q precursor salvage.</text>
</comment>
<dbReference type="RefSeq" id="WP_038497815.1">
    <property type="nucleotide sequence ID" value="NZ_AFWK01000110.1"/>
</dbReference>
<keyword evidence="3" id="KW-1185">Reference proteome</keyword>
<comment type="subcellular location">
    <subcellularLocation>
        <location evidence="1">Cell inner membrane</location>
        <topology evidence="1">Multi-pass membrane protein</topology>
    </subcellularLocation>
</comment>
<dbReference type="STRING" id="1072685.IX83_00310"/>
<dbReference type="InterPro" id="IPR003744">
    <property type="entry name" value="YhhQ"/>
</dbReference>
<dbReference type="Pfam" id="PF02592">
    <property type="entry name" value="Vut_1"/>
    <property type="match status" value="1"/>
</dbReference>
<feature type="transmembrane region" description="Helical" evidence="1">
    <location>
        <begin position="113"/>
        <end position="132"/>
    </location>
</feature>
<dbReference type="OrthoDB" id="7065604at2"/>
<evidence type="ECO:0000313" key="3">
    <source>
        <dbReference type="Proteomes" id="UP000028945"/>
    </source>
</evidence>
<dbReference type="NCBIfam" id="NF008406">
    <property type="entry name" value="PRK11212.1"/>
    <property type="match status" value="1"/>
</dbReference>
<dbReference type="GO" id="GO:0005886">
    <property type="term" value="C:plasma membrane"/>
    <property type="evidence" value="ECO:0007669"/>
    <property type="project" value="UniProtKB-SubCell"/>
</dbReference>
<sequence>MKLLSLDSSLEKKTVFWLCFWHIVVIISSNYLVQFPFRIGPYHTTWGAFTFPFIFLTTDLTVRLVGRDIARRIIFMAMVPSWLISYLISVWFHDGQWQGWSALSEFHSFAFRIAFASFAAYVTGQLLDIYVFNRLRQLKSWWVAPSASTIAGNALDTVVFFAVAFYASSDPYMAAHWVDIAWVDYVWKIVISGLLFLPAYGVLLKFLMRQLKSK</sequence>
<feature type="transmembrane region" description="Helical" evidence="1">
    <location>
        <begin position="185"/>
        <end position="208"/>
    </location>
</feature>
<dbReference type="NCBIfam" id="TIGR00697">
    <property type="entry name" value="queuosine precursor transporter"/>
    <property type="match status" value="1"/>
</dbReference>
<dbReference type="GO" id="GO:0022857">
    <property type="term" value="F:transmembrane transporter activity"/>
    <property type="evidence" value="ECO:0007669"/>
    <property type="project" value="UniProtKB-UniRule"/>
</dbReference>
<keyword evidence="1" id="KW-0472">Membrane</keyword>
<dbReference type="KEGG" id="bpsi:IX83_00310"/>
<dbReference type="HAMAP" id="MF_02088">
    <property type="entry name" value="Q_prec_transport"/>
    <property type="match status" value="1"/>
</dbReference>
<gene>
    <name evidence="2" type="ORF">IX83_00310</name>
</gene>
<feature type="transmembrane region" description="Helical" evidence="1">
    <location>
        <begin position="141"/>
        <end position="165"/>
    </location>
</feature>
<evidence type="ECO:0000256" key="1">
    <source>
        <dbReference type="HAMAP-Rule" id="MF_02088"/>
    </source>
</evidence>
<dbReference type="PANTHER" id="PTHR34300">
    <property type="entry name" value="QUEUOSINE PRECURSOR TRANSPORTER-RELATED"/>
    <property type="match status" value="1"/>
</dbReference>
<organism evidence="2 3">
    <name type="scientific">Basilea psittacipulmonis DSM 24701</name>
    <dbReference type="NCBI Taxonomy" id="1072685"/>
    <lineage>
        <taxon>Bacteria</taxon>
        <taxon>Pseudomonadati</taxon>
        <taxon>Pseudomonadota</taxon>
        <taxon>Betaproteobacteria</taxon>
        <taxon>Burkholderiales</taxon>
        <taxon>Alcaligenaceae</taxon>
        <taxon>Basilea</taxon>
    </lineage>
</organism>
<dbReference type="Proteomes" id="UP000028945">
    <property type="component" value="Chromosome"/>
</dbReference>
<dbReference type="EMBL" id="CP009238">
    <property type="protein sequence ID" value="AIL31970.1"/>
    <property type="molecule type" value="Genomic_DNA"/>
</dbReference>
<dbReference type="eggNOG" id="COG1738">
    <property type="taxonomic scope" value="Bacteria"/>
</dbReference>
<reference evidence="2 3" key="1">
    <citation type="journal article" date="2014" name="BMC Genomics">
        <title>A genomic perspective on a new bacterial genus and species from the Alcaligenaceae family, Basilea psittacipulmonis.</title>
        <authorList>
            <person name="Whiteson K.L."/>
            <person name="Hernandez D."/>
            <person name="Lazarevic V."/>
            <person name="Gaia N."/>
            <person name="Farinelli L."/>
            <person name="Francois P."/>
            <person name="Pilo P."/>
            <person name="Frey J."/>
            <person name="Schrenzel J."/>
        </authorList>
    </citation>
    <scope>NUCLEOTIDE SEQUENCE [LARGE SCALE GENOMIC DNA]</scope>
    <source>
        <strain evidence="2 3">DSM 24701</strain>
    </source>
</reference>
<comment type="similarity">
    <text evidence="1">Belongs to the vitamin uptake transporter (VUT/ECF) (TC 2.A.88) family. Q precursor transporter subfamily.</text>
</comment>
<dbReference type="PANTHER" id="PTHR34300:SF1">
    <property type="entry name" value="QUEUOSINE PRECURSOR TRANSPORTER"/>
    <property type="match status" value="1"/>
</dbReference>
<keyword evidence="1" id="KW-1133">Transmembrane helix</keyword>
<feature type="transmembrane region" description="Helical" evidence="1">
    <location>
        <begin position="15"/>
        <end position="33"/>
    </location>
</feature>